<dbReference type="PANTHER" id="PTHR46552">
    <property type="entry name" value="NADH-UBIQUINONE OXIDOREDUCTASE CHAIN 2"/>
    <property type="match status" value="1"/>
</dbReference>
<keyword evidence="5" id="KW-0813">Transport</keyword>
<dbReference type="PANTHER" id="PTHR46552:SF1">
    <property type="entry name" value="NADH-UBIQUINONE OXIDOREDUCTASE CHAIN 2"/>
    <property type="match status" value="1"/>
</dbReference>
<evidence type="ECO:0000256" key="1">
    <source>
        <dbReference type="ARBA" id="ARBA00004448"/>
    </source>
</evidence>
<evidence type="ECO:0000256" key="11">
    <source>
        <dbReference type="ARBA" id="ARBA00022989"/>
    </source>
</evidence>
<evidence type="ECO:0000256" key="3">
    <source>
        <dbReference type="ARBA" id="ARBA00012944"/>
    </source>
</evidence>
<dbReference type="InterPro" id="IPR003917">
    <property type="entry name" value="NADH_UbQ_OxRdtase_chain2"/>
</dbReference>
<comment type="similarity">
    <text evidence="2 17">Belongs to the complex I subunit 2 family.</text>
</comment>
<keyword evidence="9 17" id="KW-1278">Translocase</keyword>
<keyword evidence="8 17" id="KW-0999">Mitochondrion inner membrane</keyword>
<evidence type="ECO:0000256" key="14">
    <source>
        <dbReference type="ARBA" id="ARBA00023128"/>
    </source>
</evidence>
<dbReference type="EMBL" id="AP004450">
    <property type="protein sequence ID" value="BAC23749.1"/>
    <property type="molecule type" value="Genomic_DNA"/>
</dbReference>
<evidence type="ECO:0000256" key="9">
    <source>
        <dbReference type="ARBA" id="ARBA00022967"/>
    </source>
</evidence>
<organism evidence="19">
    <name type="scientific">Petroscirtes breviceps</name>
    <name type="common">Striped poison-fang blenny mimic</name>
    <name type="synonym">Blennechis breviceps</name>
    <dbReference type="NCBI Taxonomy" id="57847"/>
    <lineage>
        <taxon>Eukaryota</taxon>
        <taxon>Metazoa</taxon>
        <taxon>Chordata</taxon>
        <taxon>Craniata</taxon>
        <taxon>Vertebrata</taxon>
        <taxon>Euteleostomi</taxon>
        <taxon>Actinopterygii</taxon>
        <taxon>Neopterygii</taxon>
        <taxon>Teleostei</taxon>
        <taxon>Neoteleostei</taxon>
        <taxon>Acanthomorphata</taxon>
        <taxon>Ovalentaria</taxon>
        <taxon>Blenniimorphae</taxon>
        <taxon>Blenniiformes</taxon>
        <taxon>Blennioidei</taxon>
        <taxon>Blenniidae</taxon>
        <taxon>Blenniinae</taxon>
        <taxon>Petroscirtes</taxon>
    </lineage>
</organism>
<dbReference type="GeneID" id="805484"/>
<geneLocation type="mitochondrion" evidence="19"/>
<feature type="transmembrane region" description="Helical" evidence="17">
    <location>
        <begin position="92"/>
        <end position="115"/>
    </location>
</feature>
<keyword evidence="10 17" id="KW-0249">Electron transport</keyword>
<keyword evidence="14 17" id="KW-0496">Mitochondrion</keyword>
<protein>
    <recommendedName>
        <fullName evidence="4 17">NADH-ubiquinone oxidoreductase chain 2</fullName>
        <ecNumber evidence="3 17">7.1.1.2</ecNumber>
    </recommendedName>
</protein>
<evidence type="ECO:0000259" key="18">
    <source>
        <dbReference type="Pfam" id="PF00361"/>
    </source>
</evidence>
<reference evidence="19" key="1">
    <citation type="journal article" date="2003" name="Mol. Phylogenet. Evol.">
        <title>Major patterns of higher teleostean phylogenies: a new perspective based on 100 complete mitochondrial DNA sequences.</title>
        <authorList>
            <person name="Miya M."/>
            <person name="Takeshima H."/>
            <person name="Endo H."/>
            <person name="Ishiguro N.B."/>
            <person name="Inoue J.G."/>
            <person name="Mukai T."/>
            <person name="Satoh T.P."/>
            <person name="Yamaguchi M."/>
            <person name="Kawaguchi A."/>
            <person name="Mabuchi K."/>
            <person name="Shirai S.M."/>
            <person name="Nishida M."/>
        </authorList>
    </citation>
    <scope>NUCLEOTIDE SEQUENCE</scope>
</reference>
<dbReference type="EC" id="7.1.1.2" evidence="3 17"/>
<dbReference type="InterPro" id="IPR001750">
    <property type="entry name" value="ND/Mrp_TM"/>
</dbReference>
<dbReference type="InterPro" id="IPR050175">
    <property type="entry name" value="Complex_I_Subunit_2"/>
</dbReference>
<keyword evidence="7 17" id="KW-0812">Transmembrane</keyword>
<evidence type="ECO:0000256" key="16">
    <source>
        <dbReference type="ARBA" id="ARBA00049551"/>
    </source>
</evidence>
<feature type="transmembrane region" description="Helical" evidence="17">
    <location>
        <begin position="273"/>
        <end position="304"/>
    </location>
</feature>
<feature type="transmembrane region" description="Helical" evidence="17">
    <location>
        <begin position="151"/>
        <end position="169"/>
    </location>
</feature>
<gene>
    <name evidence="19" type="primary">ND2</name>
</gene>
<comment type="function">
    <text evidence="17">Core subunit of the mitochondrial membrane respiratory chain NADH dehydrogenase (Complex I) which catalyzes electron transfer from NADH through the respiratory chain, using ubiquinone as an electron acceptor. Essential for the catalytic activity and assembly of complex I.</text>
</comment>
<feature type="transmembrane region" description="Helical" evidence="17">
    <location>
        <begin position="238"/>
        <end position="261"/>
    </location>
</feature>
<evidence type="ECO:0000256" key="15">
    <source>
        <dbReference type="ARBA" id="ARBA00023136"/>
    </source>
</evidence>
<evidence type="ECO:0000256" key="12">
    <source>
        <dbReference type="ARBA" id="ARBA00023027"/>
    </source>
</evidence>
<evidence type="ECO:0000256" key="13">
    <source>
        <dbReference type="ARBA" id="ARBA00023075"/>
    </source>
</evidence>
<dbReference type="GO" id="GO:0005743">
    <property type="term" value="C:mitochondrial inner membrane"/>
    <property type="evidence" value="ECO:0007669"/>
    <property type="project" value="UniProtKB-SubCell"/>
</dbReference>
<keyword evidence="15 17" id="KW-0472">Membrane</keyword>
<evidence type="ECO:0000256" key="2">
    <source>
        <dbReference type="ARBA" id="ARBA00007012"/>
    </source>
</evidence>
<proteinExistence type="inferred from homology"/>
<dbReference type="PRINTS" id="PR01436">
    <property type="entry name" value="NADHDHGNASE2"/>
</dbReference>
<dbReference type="Pfam" id="PF00361">
    <property type="entry name" value="Proton_antipo_M"/>
    <property type="match status" value="1"/>
</dbReference>
<dbReference type="GO" id="GO:0006120">
    <property type="term" value="P:mitochondrial electron transport, NADH to ubiquinone"/>
    <property type="evidence" value="ECO:0007669"/>
    <property type="project" value="InterPro"/>
</dbReference>
<evidence type="ECO:0000256" key="4">
    <source>
        <dbReference type="ARBA" id="ARBA00021008"/>
    </source>
</evidence>
<dbReference type="CTD" id="4536"/>
<evidence type="ECO:0000256" key="6">
    <source>
        <dbReference type="ARBA" id="ARBA00022660"/>
    </source>
</evidence>
<evidence type="ECO:0000313" key="19">
    <source>
        <dbReference type="EMBL" id="BAC23749.1"/>
    </source>
</evidence>
<feature type="transmembrane region" description="Helical" evidence="17">
    <location>
        <begin position="324"/>
        <end position="347"/>
    </location>
</feature>
<evidence type="ECO:0000256" key="5">
    <source>
        <dbReference type="ARBA" id="ARBA00022448"/>
    </source>
</evidence>
<comment type="catalytic activity">
    <reaction evidence="16 17">
        <text>a ubiquinone + NADH + 5 H(+)(in) = a ubiquinol + NAD(+) + 4 H(+)(out)</text>
        <dbReference type="Rhea" id="RHEA:29091"/>
        <dbReference type="Rhea" id="RHEA-COMP:9565"/>
        <dbReference type="Rhea" id="RHEA-COMP:9566"/>
        <dbReference type="ChEBI" id="CHEBI:15378"/>
        <dbReference type="ChEBI" id="CHEBI:16389"/>
        <dbReference type="ChEBI" id="CHEBI:17976"/>
        <dbReference type="ChEBI" id="CHEBI:57540"/>
        <dbReference type="ChEBI" id="CHEBI:57945"/>
        <dbReference type="EC" id="7.1.1.2"/>
    </reaction>
</comment>
<comment type="subcellular location">
    <subcellularLocation>
        <location evidence="1 17">Mitochondrion inner membrane</location>
        <topology evidence="1 17">Multi-pass membrane protein</topology>
    </subcellularLocation>
</comment>
<evidence type="ECO:0000256" key="17">
    <source>
        <dbReference type="RuleBase" id="RU003403"/>
    </source>
</evidence>
<feature type="transmembrane region" description="Helical" evidence="17">
    <location>
        <begin position="199"/>
        <end position="218"/>
    </location>
</feature>
<name>Q8HKU9_PETBE</name>
<sequence length="348" mass="38150">MSPIALTISLTSMFIGTLLTITSSHWLTAWMGLEINTIAILPLMASRHLPRSVEACTKYFLMQAPASALFLFAATSNAWSQGQWETLIMTDSFSTICMLIALMTKMGLAPMYAWFPEVTQGLNMTTALILCTWQKIAPLILLSQIQLTDPTPFLVVGALSALIGGWGGLNQTQLRKMLAYSSISHSGWIMVIMQLSPNLALFNFLVYCMITTAAFLTFKTFNTTNFFSLSIKWSKAPILALCTATTLMSLGGIPPLLGFAPKLLILKMLLTENLALLACMMAFFSLPSLFFYVRTVVVLTLTTISKPLSSSSPWRILTLKSSALLAWAIMASALFLPISPLILSLLVF</sequence>
<feature type="domain" description="NADH:quinone oxidoreductase/Mrp antiporter transmembrane" evidence="18">
    <location>
        <begin position="23"/>
        <end position="281"/>
    </location>
</feature>
<keyword evidence="6 17" id="KW-0679">Respiratory chain</keyword>
<dbReference type="RefSeq" id="NP_740128.1">
    <property type="nucleotide sequence ID" value="NC_004411.1"/>
</dbReference>
<keyword evidence="12 17" id="KW-0520">NAD</keyword>
<dbReference type="GO" id="GO:0008137">
    <property type="term" value="F:NADH dehydrogenase (ubiquinone) activity"/>
    <property type="evidence" value="ECO:0007669"/>
    <property type="project" value="UniProtKB-EC"/>
</dbReference>
<keyword evidence="13 17" id="KW-0830">Ubiquinone</keyword>
<evidence type="ECO:0000256" key="10">
    <source>
        <dbReference type="ARBA" id="ARBA00022982"/>
    </source>
</evidence>
<dbReference type="AlphaFoldDB" id="Q8HKU9"/>
<evidence type="ECO:0000256" key="8">
    <source>
        <dbReference type="ARBA" id="ARBA00022792"/>
    </source>
</evidence>
<evidence type="ECO:0000256" key="7">
    <source>
        <dbReference type="ARBA" id="ARBA00022692"/>
    </source>
</evidence>
<accession>Q8HKU9</accession>
<keyword evidence="11 17" id="KW-1133">Transmembrane helix</keyword>